<dbReference type="PANTHER" id="PTHR33495:SF2">
    <property type="entry name" value="ANTI-SIGMA FACTOR ANTAGONIST TM_1081-RELATED"/>
    <property type="match status" value="1"/>
</dbReference>
<feature type="domain" description="STAS" evidence="2">
    <location>
        <begin position="19"/>
        <end position="120"/>
    </location>
</feature>
<dbReference type="InterPro" id="IPR002645">
    <property type="entry name" value="STAS_dom"/>
</dbReference>
<dbReference type="AlphaFoldDB" id="A0A1C6S026"/>
<dbReference type="Pfam" id="PF01740">
    <property type="entry name" value="STAS"/>
    <property type="match status" value="1"/>
</dbReference>
<dbReference type="PROSITE" id="PS50801">
    <property type="entry name" value="STAS"/>
    <property type="match status" value="1"/>
</dbReference>
<keyword evidence="4" id="KW-1185">Reference proteome</keyword>
<dbReference type="Gene3D" id="3.30.750.24">
    <property type="entry name" value="STAS domain"/>
    <property type="match status" value="1"/>
</dbReference>
<dbReference type="CDD" id="cd07043">
    <property type="entry name" value="STAS_anti-anti-sigma_factors"/>
    <property type="match status" value="1"/>
</dbReference>
<dbReference type="PANTHER" id="PTHR33495">
    <property type="entry name" value="ANTI-SIGMA FACTOR ANTAGONIST TM_1081-RELATED-RELATED"/>
    <property type="match status" value="1"/>
</dbReference>
<dbReference type="RefSeq" id="WP_091640578.1">
    <property type="nucleotide sequence ID" value="NZ_FMHW01000002.1"/>
</dbReference>
<name>A0A1C6S026_9ACTN</name>
<dbReference type="EMBL" id="FMHW01000002">
    <property type="protein sequence ID" value="SCL22639.1"/>
    <property type="molecule type" value="Genomic_DNA"/>
</dbReference>
<evidence type="ECO:0000256" key="1">
    <source>
        <dbReference type="SAM" id="MobiDB-lite"/>
    </source>
</evidence>
<reference evidence="4" key="1">
    <citation type="submission" date="2016-06" db="EMBL/GenBank/DDBJ databases">
        <authorList>
            <person name="Varghese N."/>
            <person name="Submissions Spin"/>
        </authorList>
    </citation>
    <scope>NUCLEOTIDE SEQUENCE [LARGE SCALE GENOMIC DNA]</scope>
    <source>
        <strain evidence="4">DSM 43817</strain>
    </source>
</reference>
<gene>
    <name evidence="3" type="ORF">GA0074692_1431</name>
</gene>
<dbReference type="InterPro" id="IPR036513">
    <property type="entry name" value="STAS_dom_sf"/>
</dbReference>
<proteinExistence type="predicted"/>
<evidence type="ECO:0000313" key="4">
    <source>
        <dbReference type="Proteomes" id="UP000198959"/>
    </source>
</evidence>
<dbReference type="GO" id="GO:0043856">
    <property type="term" value="F:anti-sigma factor antagonist activity"/>
    <property type="evidence" value="ECO:0007669"/>
    <property type="project" value="TreeGrafter"/>
</dbReference>
<organism evidence="3 4">
    <name type="scientific">Micromonospora pallida</name>
    <dbReference type="NCBI Taxonomy" id="145854"/>
    <lineage>
        <taxon>Bacteria</taxon>
        <taxon>Bacillati</taxon>
        <taxon>Actinomycetota</taxon>
        <taxon>Actinomycetes</taxon>
        <taxon>Micromonosporales</taxon>
        <taxon>Micromonosporaceae</taxon>
        <taxon>Micromonospora</taxon>
    </lineage>
</organism>
<dbReference type="SUPFAM" id="SSF52091">
    <property type="entry name" value="SpoIIaa-like"/>
    <property type="match status" value="1"/>
</dbReference>
<evidence type="ECO:0000313" key="3">
    <source>
        <dbReference type="EMBL" id="SCL22639.1"/>
    </source>
</evidence>
<feature type="region of interest" description="Disordered" evidence="1">
    <location>
        <begin position="107"/>
        <end position="149"/>
    </location>
</feature>
<evidence type="ECO:0000259" key="2">
    <source>
        <dbReference type="PROSITE" id="PS50801"/>
    </source>
</evidence>
<dbReference type="OrthoDB" id="3405891at2"/>
<protein>
    <submittedName>
        <fullName evidence="3">Anti-anti-sigma factor</fullName>
    </submittedName>
</protein>
<dbReference type="Proteomes" id="UP000198959">
    <property type="component" value="Unassembled WGS sequence"/>
</dbReference>
<accession>A0A1C6S026</accession>
<dbReference type="STRING" id="145854.GA0074692_1431"/>
<sequence length="149" mass="15468">MDSNGRGAEGVPGTDQAEITVTDPLDLAGVRRLGPVVDAVLARRPARLVIDMSACPHVDAAGIGLLLDTHRRMWRLGGLLTLRSPAPRIRRLLQVARVDQVFHVVSGPSGETATSASTAAPTTSAGETGAPASTATPPRARATAPVRPR</sequence>